<dbReference type="AlphaFoldDB" id="A0A6A0ACJ7"/>
<accession>A0A6A0ACJ7</accession>
<organism evidence="1 2">
    <name type="scientific">Haematococcus lacustris</name>
    <name type="common">Green alga</name>
    <name type="synonym">Haematococcus pluvialis</name>
    <dbReference type="NCBI Taxonomy" id="44745"/>
    <lineage>
        <taxon>Eukaryota</taxon>
        <taxon>Viridiplantae</taxon>
        <taxon>Chlorophyta</taxon>
        <taxon>core chlorophytes</taxon>
        <taxon>Chlorophyceae</taxon>
        <taxon>CS clade</taxon>
        <taxon>Chlamydomonadales</taxon>
        <taxon>Haematococcaceae</taxon>
        <taxon>Haematococcus</taxon>
    </lineage>
</organism>
<keyword evidence="2" id="KW-1185">Reference proteome</keyword>
<evidence type="ECO:0000313" key="2">
    <source>
        <dbReference type="Proteomes" id="UP000485058"/>
    </source>
</evidence>
<proteinExistence type="predicted"/>
<sequence length="20" mass="2207">MKFAKVLSRVASEIPVRSST</sequence>
<dbReference type="Proteomes" id="UP000485058">
    <property type="component" value="Unassembled WGS sequence"/>
</dbReference>
<gene>
    <name evidence="1" type="ORF">HaLaN_28843</name>
</gene>
<protein>
    <submittedName>
        <fullName evidence="1">Uncharacterized protein</fullName>
    </submittedName>
</protein>
<evidence type="ECO:0000313" key="1">
    <source>
        <dbReference type="EMBL" id="GFH30063.1"/>
    </source>
</evidence>
<feature type="non-terminal residue" evidence="1">
    <location>
        <position position="20"/>
    </location>
</feature>
<name>A0A6A0ACJ7_HAELA</name>
<comment type="caution">
    <text evidence="1">The sequence shown here is derived from an EMBL/GenBank/DDBJ whole genome shotgun (WGS) entry which is preliminary data.</text>
</comment>
<dbReference type="EMBL" id="BLLF01004687">
    <property type="protein sequence ID" value="GFH30063.1"/>
    <property type="molecule type" value="Genomic_DNA"/>
</dbReference>
<reference evidence="1 2" key="1">
    <citation type="submission" date="2020-02" db="EMBL/GenBank/DDBJ databases">
        <title>Draft genome sequence of Haematococcus lacustris strain NIES-144.</title>
        <authorList>
            <person name="Morimoto D."/>
            <person name="Nakagawa S."/>
            <person name="Yoshida T."/>
            <person name="Sawayama S."/>
        </authorList>
    </citation>
    <scope>NUCLEOTIDE SEQUENCE [LARGE SCALE GENOMIC DNA]</scope>
    <source>
        <strain evidence="1 2">NIES-144</strain>
    </source>
</reference>
<feature type="non-terminal residue" evidence="1">
    <location>
        <position position="1"/>
    </location>
</feature>